<evidence type="ECO:0000313" key="3">
    <source>
        <dbReference type="Proteomes" id="UP000030008"/>
    </source>
</evidence>
<dbReference type="AlphaFoldDB" id="A0A099I514"/>
<keyword evidence="1" id="KW-0472">Membrane</keyword>
<organism evidence="2 3">
    <name type="scientific">Clostridium innocuum</name>
    <dbReference type="NCBI Taxonomy" id="1522"/>
    <lineage>
        <taxon>Bacteria</taxon>
        <taxon>Bacillati</taxon>
        <taxon>Bacillota</taxon>
        <taxon>Clostridia</taxon>
        <taxon>Eubacteriales</taxon>
        <taxon>Clostridiaceae</taxon>
        <taxon>Clostridium</taxon>
    </lineage>
</organism>
<feature type="transmembrane region" description="Helical" evidence="1">
    <location>
        <begin position="7"/>
        <end position="27"/>
    </location>
</feature>
<keyword evidence="1" id="KW-0812">Transmembrane</keyword>
<proteinExistence type="predicted"/>
<accession>A0A099I514</accession>
<evidence type="ECO:0000313" key="2">
    <source>
        <dbReference type="EMBL" id="KGJ51943.1"/>
    </source>
</evidence>
<evidence type="ECO:0000256" key="1">
    <source>
        <dbReference type="SAM" id="Phobius"/>
    </source>
</evidence>
<feature type="transmembrane region" description="Helical" evidence="1">
    <location>
        <begin position="107"/>
        <end position="130"/>
    </location>
</feature>
<gene>
    <name evidence="2" type="ORF">CIAN88_17725</name>
</gene>
<dbReference type="EMBL" id="JQIF01000092">
    <property type="protein sequence ID" value="KGJ51943.1"/>
    <property type="molecule type" value="Genomic_DNA"/>
</dbReference>
<reference evidence="2 3" key="1">
    <citation type="submission" date="2014-08" db="EMBL/GenBank/DDBJ databases">
        <title>Clostridium innocuum, an unnegligible vancomycin-resistant pathogen causing extra-intestinal infections.</title>
        <authorList>
            <person name="Feng Y."/>
            <person name="Chiu C.-H."/>
        </authorList>
    </citation>
    <scope>NUCLEOTIDE SEQUENCE [LARGE SCALE GENOMIC DNA]</scope>
    <source>
        <strain evidence="2 3">AN88</strain>
    </source>
</reference>
<keyword evidence="1" id="KW-1133">Transmembrane helix</keyword>
<comment type="caution">
    <text evidence="2">The sequence shown here is derived from an EMBL/GenBank/DDBJ whole genome shotgun (WGS) entry which is preliminary data.</text>
</comment>
<dbReference type="Proteomes" id="UP000030008">
    <property type="component" value="Unassembled WGS sequence"/>
</dbReference>
<feature type="transmembrane region" description="Helical" evidence="1">
    <location>
        <begin position="136"/>
        <end position="156"/>
    </location>
</feature>
<feature type="transmembrane region" description="Helical" evidence="1">
    <location>
        <begin position="67"/>
        <end position="86"/>
    </location>
</feature>
<protein>
    <submittedName>
        <fullName evidence="2">Uncharacterized protein</fullName>
    </submittedName>
</protein>
<name>A0A099I514_CLOIN</name>
<sequence length="172" mass="20822">MKKRNSLYILVFGILTLIFIWLVTYLVNEYNIKSTSDKAIEEYIYSYSANNDQTNQDIPWQCLMSPFFILFTYYFIPYLIFVLAFLKNKQHVISGRMQKHRMIYVSFYFIILFTFSYIFYNMIINIQILFELFEYLNMMFLGFIIYIIIYSIAYFLGKHFACALNIVFKNNC</sequence>